<reference evidence="1 2" key="1">
    <citation type="submission" date="2018-06" db="EMBL/GenBank/DDBJ databases">
        <authorList>
            <consortium name="Pathogen Informatics"/>
            <person name="Doyle S."/>
        </authorList>
    </citation>
    <scope>NUCLEOTIDE SEQUENCE [LARGE SCALE GENOMIC DNA]</scope>
    <source>
        <strain evidence="1 2">NCTC10376</strain>
    </source>
</reference>
<proteinExistence type="predicted"/>
<evidence type="ECO:0000313" key="1">
    <source>
        <dbReference type="EMBL" id="SUC14746.1"/>
    </source>
</evidence>
<accession>A0A379F584</accession>
<dbReference type="Proteomes" id="UP000254331">
    <property type="component" value="Unassembled WGS sequence"/>
</dbReference>
<protein>
    <submittedName>
        <fullName evidence="1">Uncharacterized protein</fullName>
    </submittedName>
</protein>
<dbReference type="EMBL" id="UGTW01000001">
    <property type="protein sequence ID" value="SUC14746.1"/>
    <property type="molecule type" value="Genomic_DNA"/>
</dbReference>
<evidence type="ECO:0000313" key="2">
    <source>
        <dbReference type="Proteomes" id="UP000254331"/>
    </source>
</evidence>
<gene>
    <name evidence="1" type="ORF">NCTC10376_00559</name>
</gene>
<sequence length="110" mass="13313">MINKEILKNLKYFEKKPLIHHINYSLTEDAEKNILNGWLPACMEEKWLSYSIENCVYIHRSWSGHLMYKFTIHNKTIDYIEIAMDDFVNMENERKIEIFFSLLPYLSEPH</sequence>
<organism evidence="1 2">
    <name type="scientific">Proteus vulgaris</name>
    <dbReference type="NCBI Taxonomy" id="585"/>
    <lineage>
        <taxon>Bacteria</taxon>
        <taxon>Pseudomonadati</taxon>
        <taxon>Pseudomonadota</taxon>
        <taxon>Gammaproteobacteria</taxon>
        <taxon>Enterobacterales</taxon>
        <taxon>Morganellaceae</taxon>
        <taxon>Proteus</taxon>
    </lineage>
</organism>
<name>A0A379F584_PROVU</name>
<dbReference type="AlphaFoldDB" id="A0A379F584"/>
<dbReference type="OrthoDB" id="487531at2"/>